<feature type="domain" description="BRO1" evidence="9">
    <location>
        <begin position="193"/>
        <end position="474"/>
    </location>
</feature>
<evidence type="ECO:0000313" key="11">
    <source>
        <dbReference type="Proteomes" id="UP000198406"/>
    </source>
</evidence>
<dbReference type="InterPro" id="IPR015940">
    <property type="entry name" value="UBA"/>
</dbReference>
<dbReference type="CDD" id="cd14279">
    <property type="entry name" value="CUE"/>
    <property type="match status" value="1"/>
</dbReference>
<comment type="caution">
    <text evidence="10">The sequence shown here is derived from an EMBL/GenBank/DDBJ whole genome shotgun (WGS) entry which is preliminary data.</text>
</comment>
<proteinExistence type="predicted"/>
<dbReference type="GO" id="GO:0005768">
    <property type="term" value="C:endosome"/>
    <property type="evidence" value="ECO:0007669"/>
    <property type="project" value="UniProtKB-SubCell"/>
</dbReference>
<dbReference type="PANTHER" id="PTHR23030:SF30">
    <property type="entry name" value="TYROSINE-PROTEIN PHOSPHATASE NON-RECEPTOR TYPE 23"/>
    <property type="match status" value="1"/>
</dbReference>
<evidence type="ECO:0000313" key="10">
    <source>
        <dbReference type="EMBL" id="GAX22230.1"/>
    </source>
</evidence>
<evidence type="ECO:0000256" key="6">
    <source>
        <dbReference type="SAM" id="MobiDB-lite"/>
    </source>
</evidence>
<dbReference type="SMART" id="SM00165">
    <property type="entry name" value="UBA"/>
    <property type="match status" value="1"/>
</dbReference>
<keyword evidence="3" id="KW-0963">Cytoplasm</keyword>
<evidence type="ECO:0000256" key="5">
    <source>
        <dbReference type="SAM" id="Coils"/>
    </source>
</evidence>
<dbReference type="Pfam" id="PF13949">
    <property type="entry name" value="ALIX_LYPXL_bnd"/>
    <property type="match status" value="1"/>
</dbReference>
<evidence type="ECO:0008006" key="12">
    <source>
        <dbReference type="Google" id="ProtNLM"/>
    </source>
</evidence>
<dbReference type="Pfam" id="PF03097">
    <property type="entry name" value="BRO1"/>
    <property type="match status" value="1"/>
</dbReference>
<dbReference type="Gene3D" id="1.20.140.50">
    <property type="entry name" value="alix/aip1 like domains"/>
    <property type="match status" value="1"/>
</dbReference>
<dbReference type="Gene3D" id="1.20.120.560">
    <property type="entry name" value="alix/aip1 in complex with the ypdl late domain"/>
    <property type="match status" value="1"/>
</dbReference>
<feature type="compositionally biased region" description="Low complexity" evidence="6">
    <location>
        <begin position="842"/>
        <end position="854"/>
    </location>
</feature>
<evidence type="ECO:0000256" key="1">
    <source>
        <dbReference type="ARBA" id="ARBA00004177"/>
    </source>
</evidence>
<dbReference type="PROSITE" id="PS51180">
    <property type="entry name" value="BRO1"/>
    <property type="match status" value="1"/>
</dbReference>
<dbReference type="InterPro" id="IPR038499">
    <property type="entry name" value="BRO1_sf"/>
</dbReference>
<dbReference type="InterPro" id="IPR025304">
    <property type="entry name" value="ALIX_V_dom"/>
</dbReference>
<evidence type="ECO:0000259" key="9">
    <source>
        <dbReference type="PROSITE" id="PS51180"/>
    </source>
</evidence>
<dbReference type="GO" id="GO:0043328">
    <property type="term" value="P:protein transport to vacuole involved in ubiquitin-dependent protein catabolic process via the multivesicular body sorting pathway"/>
    <property type="evidence" value="ECO:0007669"/>
    <property type="project" value="TreeGrafter"/>
</dbReference>
<accession>A0A1Z5K7I8</accession>
<dbReference type="Gene3D" id="1.10.8.10">
    <property type="entry name" value="DNA helicase RuvA subunit, C-terminal domain"/>
    <property type="match status" value="1"/>
</dbReference>
<dbReference type="Gene3D" id="1.25.40.280">
    <property type="entry name" value="alix/aip1 like domains"/>
    <property type="match status" value="1"/>
</dbReference>
<dbReference type="PROSITE" id="PS50030">
    <property type="entry name" value="UBA"/>
    <property type="match status" value="1"/>
</dbReference>
<evidence type="ECO:0000256" key="3">
    <source>
        <dbReference type="ARBA" id="ARBA00022490"/>
    </source>
</evidence>
<dbReference type="SMART" id="SM01041">
    <property type="entry name" value="BRO1"/>
    <property type="match status" value="1"/>
</dbReference>
<dbReference type="GO" id="GO:0043130">
    <property type="term" value="F:ubiquitin binding"/>
    <property type="evidence" value="ECO:0007669"/>
    <property type="project" value="InterPro"/>
</dbReference>
<protein>
    <recommendedName>
        <fullName evidence="12">UBA domain-containing protein</fullName>
    </recommendedName>
</protein>
<dbReference type="OrthoDB" id="2141925at2759"/>
<keyword evidence="11" id="KW-1185">Reference proteome</keyword>
<feature type="domain" description="UBA" evidence="7">
    <location>
        <begin position="877"/>
        <end position="917"/>
    </location>
</feature>
<dbReference type="InterPro" id="IPR004328">
    <property type="entry name" value="BRO1_dom"/>
</dbReference>
<dbReference type="PROSITE" id="PS51140">
    <property type="entry name" value="CUE"/>
    <property type="match status" value="1"/>
</dbReference>
<dbReference type="InterPro" id="IPR003892">
    <property type="entry name" value="CUE"/>
</dbReference>
<feature type="domain" description="CUE" evidence="8">
    <location>
        <begin position="878"/>
        <end position="917"/>
    </location>
</feature>
<sequence length="917" mass="105597">MNSVKTLVLPLRIPVELDLDLLTPLQAWLEYQHDNAELNSQGKREDEANNDRPPTVLECQSDLERLQRMRRTMAHALQQSCHSFTACWEQAVPSMQEYAAALAEFLQHEYFWLPCVDHTNSRRQRQSDASHASKMSSTFHTSYSFKDDDDAYDDDNINSKLSGNRYHSDEPCWNPFRSHWQTLGSDHIDVFGGLEWERANIIWNLCTLEIYRATQKDLTKKTGWVQTGAHLCTAAALLRRLRTEELYPESTSTASLTTAIACSTSSIAFQPQTLRMWEYAILAEAQRTSYEAFRKLPRPRHFMLAKLAAGAVPLYQQVDSDTALMPVRSDVILRQRYQEWSVWGRAWKSWMTALMHYHQAMEHVEKQQNAMVIARLNVAIDAVDACRRVLSSSSSLLRNQQYQKWEIPVEPIVQDMLQERQEMLEEGGPRPIPHDDLPEIPTQSSLNMAPDLSQLLPSLHDHFFQSVLSPRTRQYVQDFRHEMEQLVYTKALLGEEHTERARKALAAVQLPHSLTAYRQELAGGGVPEDLWERVQLLQIERRESHIKSELWELQDQAEQAQRLLKQVSQQLDDDLEMDQYFRKSYPDYAVSISNPIEDIQQPFRKQMQRFQRLMTEAEESDALVVQKSETLETDPKFRLLRMSKSQLDRLFPGSSEDQDAINVTLLSQHLVDLSLLFRDREGLVQALREEVKTVSIVPQLQELEKKRIHDEEAYHQVAASAKLSFQQKFLVLEQSIERQGNLLAMILQENELFMEARQQKAGGEAFIVKLEDALEEMDHLTDHLREGKAFYDSILPKLQKWKLAVEDMSARVAIDRCDYEDSLRRNRQEAEDARMAATYEQSSTSSRTESITSPTRVMATHPGVQSVSIHGNPRVTQVDDEKVASLLAMDFDPDAIVAALLKYNNDMDQALNELLGG</sequence>
<keyword evidence="5" id="KW-0175">Coiled coil</keyword>
<dbReference type="Proteomes" id="UP000198406">
    <property type="component" value="Unassembled WGS sequence"/>
</dbReference>
<organism evidence="10 11">
    <name type="scientific">Fistulifera solaris</name>
    <name type="common">Oleaginous diatom</name>
    <dbReference type="NCBI Taxonomy" id="1519565"/>
    <lineage>
        <taxon>Eukaryota</taxon>
        <taxon>Sar</taxon>
        <taxon>Stramenopiles</taxon>
        <taxon>Ochrophyta</taxon>
        <taxon>Bacillariophyta</taxon>
        <taxon>Bacillariophyceae</taxon>
        <taxon>Bacillariophycidae</taxon>
        <taxon>Naviculales</taxon>
        <taxon>Naviculaceae</taxon>
        <taxon>Fistulifera</taxon>
    </lineage>
</organism>
<name>A0A1Z5K7I8_FISSO</name>
<dbReference type="InParanoid" id="A0A1Z5K7I8"/>
<feature type="region of interest" description="Disordered" evidence="6">
    <location>
        <begin position="830"/>
        <end position="854"/>
    </location>
</feature>
<dbReference type="EMBL" id="BDSP01000179">
    <property type="protein sequence ID" value="GAX22230.1"/>
    <property type="molecule type" value="Genomic_DNA"/>
</dbReference>
<feature type="coiled-coil region" evidence="5">
    <location>
        <begin position="550"/>
        <end position="577"/>
    </location>
</feature>
<dbReference type="InterPro" id="IPR009060">
    <property type="entry name" value="UBA-like_sf"/>
</dbReference>
<evidence type="ECO:0000256" key="2">
    <source>
        <dbReference type="ARBA" id="ARBA00004496"/>
    </source>
</evidence>
<dbReference type="PANTHER" id="PTHR23030">
    <property type="entry name" value="PCD6 INTERACTING PROTEIN-RELATED"/>
    <property type="match status" value="1"/>
</dbReference>
<gene>
    <name evidence="10" type="ORF">FisN_19Lh298</name>
</gene>
<evidence type="ECO:0000259" key="8">
    <source>
        <dbReference type="PROSITE" id="PS51140"/>
    </source>
</evidence>
<evidence type="ECO:0000256" key="4">
    <source>
        <dbReference type="ARBA" id="ARBA00022753"/>
    </source>
</evidence>
<comment type="subcellular location">
    <subcellularLocation>
        <location evidence="2">Cytoplasm</location>
    </subcellularLocation>
    <subcellularLocation>
        <location evidence="1">Endosome</location>
    </subcellularLocation>
</comment>
<dbReference type="AlphaFoldDB" id="A0A1Z5K7I8"/>
<dbReference type="SUPFAM" id="SSF46934">
    <property type="entry name" value="UBA-like"/>
    <property type="match status" value="1"/>
</dbReference>
<reference evidence="10 11" key="1">
    <citation type="journal article" date="2015" name="Plant Cell">
        <title>Oil accumulation by the oleaginous diatom Fistulifera solaris as revealed by the genome and transcriptome.</title>
        <authorList>
            <person name="Tanaka T."/>
            <person name="Maeda Y."/>
            <person name="Veluchamy A."/>
            <person name="Tanaka M."/>
            <person name="Abida H."/>
            <person name="Marechal E."/>
            <person name="Bowler C."/>
            <person name="Muto M."/>
            <person name="Sunaga Y."/>
            <person name="Tanaka M."/>
            <person name="Yoshino T."/>
            <person name="Taniguchi T."/>
            <person name="Fukuda Y."/>
            <person name="Nemoto M."/>
            <person name="Matsumoto M."/>
            <person name="Wong P.S."/>
            <person name="Aburatani S."/>
            <person name="Fujibuchi W."/>
        </authorList>
    </citation>
    <scope>NUCLEOTIDE SEQUENCE [LARGE SCALE GENOMIC DNA]</scope>
    <source>
        <strain evidence="10 11">JPCC DA0580</strain>
    </source>
</reference>
<keyword evidence="4" id="KW-0967">Endosome</keyword>
<evidence type="ECO:0000259" key="7">
    <source>
        <dbReference type="PROSITE" id="PS50030"/>
    </source>
</evidence>